<evidence type="ECO:0000313" key="3">
    <source>
        <dbReference type="Proteomes" id="UP000474778"/>
    </source>
</evidence>
<name>A0A6L7I658_9GAMM</name>
<dbReference type="Proteomes" id="UP000474778">
    <property type="component" value="Unassembled WGS sequence"/>
</dbReference>
<comment type="caution">
    <text evidence="2">The sequence shown here is derived from an EMBL/GenBank/DDBJ whole genome shotgun (WGS) entry which is preliminary data.</text>
</comment>
<keyword evidence="3" id="KW-1185">Reference proteome</keyword>
<keyword evidence="1" id="KW-0732">Signal</keyword>
<sequence>MKKALVAAAIVAIGAGGYWAMQQAPKSVDNQVLAYVPADTPLFSAQFEPFPIKDYIDALPEAQKQYPVEMKNLLSEEDDPRAQFFFRVLERYFDASQDGQQLIDTFGLPEKITSYFYTLGVLPVIKLDVANPEQFWAVLDKAEADSGMTHEPKQLGAVKYRAYRLTDEGESERVDLVFAIDKGMLTLTLETSFLEPQLLENALGIKPVQESLAKAGTVDDIVKKHGFSKDGISYINHQEIVKAITTLDGNQMARQLTKIFKLMHDDPFVELRSQACHNELSGIAANWPRTVIGYTDFEVKNKQAKIGFSTVIESNNQVILGALSQMRGFIPAHTQTIDTGVFSMALGLDVNQFVPSVSKIWDDLLTPSYQCEPLAQLQSEMEGQSPAMLGMFTGMANGVKGVSISLLDYALEQDTQQISLKDLDAIATLTADDPATLFNMVKPFAPELANVNLPSDGSTVDLGAALQLPPSLGVRAQMALKGQHLTIYTGDKSQAIADKLADEQPSANGLLSMTADYAKLFTPAMNLMAMSGEPIPEELEALKDYRTQLKVGMDINAKGIVIDSLVQTRND</sequence>
<evidence type="ECO:0000256" key="1">
    <source>
        <dbReference type="SAM" id="SignalP"/>
    </source>
</evidence>
<dbReference type="AlphaFoldDB" id="A0A6L7I658"/>
<reference evidence="2 3" key="1">
    <citation type="submission" date="2019-12" db="EMBL/GenBank/DDBJ databases">
        <title>Shewanella insulae sp. nov., isolated from a tidal flat.</title>
        <authorList>
            <person name="Yoon J.-H."/>
        </authorList>
    </citation>
    <scope>NUCLEOTIDE SEQUENCE [LARGE SCALE GENOMIC DNA]</scope>
    <source>
        <strain evidence="2 3">JBTF-M18</strain>
    </source>
</reference>
<dbReference type="RefSeq" id="WP_160798900.1">
    <property type="nucleotide sequence ID" value="NZ_WRPA01000027.1"/>
</dbReference>
<feature type="signal peptide" evidence="1">
    <location>
        <begin position="1"/>
        <end position="20"/>
    </location>
</feature>
<protein>
    <recommendedName>
        <fullName evidence="4">DUF945 family protein</fullName>
    </recommendedName>
</protein>
<dbReference type="EMBL" id="WRPA01000027">
    <property type="protein sequence ID" value="MXR70901.1"/>
    <property type="molecule type" value="Genomic_DNA"/>
</dbReference>
<evidence type="ECO:0000313" key="2">
    <source>
        <dbReference type="EMBL" id="MXR70901.1"/>
    </source>
</evidence>
<evidence type="ECO:0008006" key="4">
    <source>
        <dbReference type="Google" id="ProtNLM"/>
    </source>
</evidence>
<organism evidence="2 3">
    <name type="scientific">Shewanella insulae</name>
    <dbReference type="NCBI Taxonomy" id="2681496"/>
    <lineage>
        <taxon>Bacteria</taxon>
        <taxon>Pseudomonadati</taxon>
        <taxon>Pseudomonadota</taxon>
        <taxon>Gammaproteobacteria</taxon>
        <taxon>Alteromonadales</taxon>
        <taxon>Shewanellaceae</taxon>
        <taxon>Shewanella</taxon>
    </lineage>
</organism>
<feature type="chain" id="PRO_5026998564" description="DUF945 family protein" evidence="1">
    <location>
        <begin position="21"/>
        <end position="571"/>
    </location>
</feature>
<accession>A0A6L7I658</accession>
<proteinExistence type="predicted"/>
<gene>
    <name evidence="2" type="ORF">GNT65_19775</name>
</gene>